<comment type="caution">
    <text evidence="4">The sequence shown here is derived from an EMBL/GenBank/DDBJ whole genome shotgun (WGS) entry which is preliminary data.</text>
</comment>
<dbReference type="SUPFAM" id="SSF47473">
    <property type="entry name" value="EF-hand"/>
    <property type="match status" value="1"/>
</dbReference>
<dbReference type="Gene3D" id="1.10.238.10">
    <property type="entry name" value="EF-hand"/>
    <property type="match status" value="1"/>
</dbReference>
<dbReference type="Proteomes" id="UP000252707">
    <property type="component" value="Unassembled WGS sequence"/>
</dbReference>
<feature type="chain" id="PRO_5016628732" evidence="2">
    <location>
        <begin position="37"/>
        <end position="125"/>
    </location>
</feature>
<feature type="signal peptide" evidence="2">
    <location>
        <begin position="1"/>
        <end position="36"/>
    </location>
</feature>
<dbReference type="InterPro" id="IPR018247">
    <property type="entry name" value="EF_Hand_1_Ca_BS"/>
</dbReference>
<dbReference type="CDD" id="cd00051">
    <property type="entry name" value="EFh"/>
    <property type="match status" value="1"/>
</dbReference>
<gene>
    <name evidence="4" type="ORF">DFQ59_102467</name>
</gene>
<dbReference type="InterPro" id="IPR002048">
    <property type="entry name" value="EF_hand_dom"/>
</dbReference>
<evidence type="ECO:0000256" key="2">
    <source>
        <dbReference type="SAM" id="SignalP"/>
    </source>
</evidence>
<dbReference type="AlphaFoldDB" id="A0A369CJU1"/>
<evidence type="ECO:0000313" key="4">
    <source>
        <dbReference type="EMBL" id="RCX32114.1"/>
    </source>
</evidence>
<proteinExistence type="predicted"/>
<feature type="domain" description="EF-hand" evidence="3">
    <location>
        <begin position="35"/>
        <end position="70"/>
    </location>
</feature>
<protein>
    <submittedName>
        <fullName evidence="4">EF hand domain-containing protein</fullName>
    </submittedName>
</protein>
<organism evidence="4 5">
    <name type="scientific">Thioalbus denitrificans</name>
    <dbReference type="NCBI Taxonomy" id="547122"/>
    <lineage>
        <taxon>Bacteria</taxon>
        <taxon>Pseudomonadati</taxon>
        <taxon>Pseudomonadota</taxon>
        <taxon>Gammaproteobacteria</taxon>
        <taxon>Chromatiales</taxon>
        <taxon>Ectothiorhodospiraceae</taxon>
        <taxon>Thioalbus</taxon>
    </lineage>
</organism>
<dbReference type="PROSITE" id="PS50222">
    <property type="entry name" value="EF_HAND_2"/>
    <property type="match status" value="2"/>
</dbReference>
<dbReference type="OrthoDB" id="6706523at2"/>
<name>A0A369CJU1_9GAMM</name>
<accession>A0A369CJU1</accession>
<dbReference type="Pfam" id="PF13202">
    <property type="entry name" value="EF-hand_5"/>
    <property type="match status" value="2"/>
</dbReference>
<feature type="domain" description="EF-hand" evidence="3">
    <location>
        <begin position="84"/>
        <end position="110"/>
    </location>
</feature>
<keyword evidence="5" id="KW-1185">Reference proteome</keyword>
<keyword evidence="2" id="KW-0732">Signal</keyword>
<evidence type="ECO:0000256" key="1">
    <source>
        <dbReference type="SAM" id="MobiDB-lite"/>
    </source>
</evidence>
<evidence type="ECO:0000313" key="5">
    <source>
        <dbReference type="Proteomes" id="UP000252707"/>
    </source>
</evidence>
<dbReference type="GO" id="GO:0005509">
    <property type="term" value="F:calcium ion binding"/>
    <property type="evidence" value="ECO:0007669"/>
    <property type="project" value="InterPro"/>
</dbReference>
<sequence>MLCNTMNIHNKTWPFRYGIRLLPCLLAAFVVTGVAAEEPVTRPFSVHDRDQDGVLSRDEYAALLGRMQERHEAGRFLCPRPLDFEEVDANGDQQITEEELGAALESQLERQRGYRHRRGREGRQR</sequence>
<dbReference type="InterPro" id="IPR011992">
    <property type="entry name" value="EF-hand-dom_pair"/>
</dbReference>
<dbReference type="PROSITE" id="PS00018">
    <property type="entry name" value="EF_HAND_1"/>
    <property type="match status" value="2"/>
</dbReference>
<reference evidence="4 5" key="1">
    <citation type="submission" date="2018-07" db="EMBL/GenBank/DDBJ databases">
        <title>Genomic Encyclopedia of Type Strains, Phase IV (KMG-IV): sequencing the most valuable type-strain genomes for metagenomic binning, comparative biology and taxonomic classification.</title>
        <authorList>
            <person name="Goeker M."/>
        </authorList>
    </citation>
    <scope>NUCLEOTIDE SEQUENCE [LARGE SCALE GENOMIC DNA]</scope>
    <source>
        <strain evidence="4 5">DSM 26407</strain>
    </source>
</reference>
<evidence type="ECO:0000259" key="3">
    <source>
        <dbReference type="PROSITE" id="PS50222"/>
    </source>
</evidence>
<dbReference type="EMBL" id="QPJY01000002">
    <property type="protein sequence ID" value="RCX32114.1"/>
    <property type="molecule type" value="Genomic_DNA"/>
</dbReference>
<feature type="region of interest" description="Disordered" evidence="1">
    <location>
        <begin position="106"/>
        <end position="125"/>
    </location>
</feature>
<feature type="compositionally biased region" description="Basic residues" evidence="1">
    <location>
        <begin position="113"/>
        <end position="125"/>
    </location>
</feature>